<name>A0A0K2U7F8_LEPSM</name>
<sequence length="140" mass="16493">MIASLYRYKTQFISCTLTLPPYILCKANAQISKQVCFVTYVQFVDASLYLKKNTKKNYTLLTYIHCLCTISNIHILLMNNFPGVLKIYWKDCICIHSTIITTKPFIKDYVRQLIFYIRLNKIFIKGFGLNHDDYNILKRS</sequence>
<dbReference type="AlphaFoldDB" id="A0A0K2U7F8"/>
<accession>A0A0K2U7F8</accession>
<dbReference type="EMBL" id="HACA01016619">
    <property type="protein sequence ID" value="CDW33980.1"/>
    <property type="molecule type" value="Transcribed_RNA"/>
</dbReference>
<proteinExistence type="predicted"/>
<reference evidence="1" key="1">
    <citation type="submission" date="2014-05" db="EMBL/GenBank/DDBJ databases">
        <authorList>
            <person name="Chronopoulou M."/>
        </authorList>
    </citation>
    <scope>NUCLEOTIDE SEQUENCE</scope>
    <source>
        <tissue evidence="1">Whole organism</tissue>
    </source>
</reference>
<organism evidence="1">
    <name type="scientific">Lepeophtheirus salmonis</name>
    <name type="common">Salmon louse</name>
    <name type="synonym">Caligus salmonis</name>
    <dbReference type="NCBI Taxonomy" id="72036"/>
    <lineage>
        <taxon>Eukaryota</taxon>
        <taxon>Metazoa</taxon>
        <taxon>Ecdysozoa</taxon>
        <taxon>Arthropoda</taxon>
        <taxon>Crustacea</taxon>
        <taxon>Multicrustacea</taxon>
        <taxon>Hexanauplia</taxon>
        <taxon>Copepoda</taxon>
        <taxon>Siphonostomatoida</taxon>
        <taxon>Caligidae</taxon>
        <taxon>Lepeophtheirus</taxon>
    </lineage>
</organism>
<evidence type="ECO:0000313" key="1">
    <source>
        <dbReference type="EMBL" id="CDW33980.1"/>
    </source>
</evidence>
<protein>
    <submittedName>
        <fullName evidence="1">Uncharacterized protein</fullName>
    </submittedName>
</protein>